<dbReference type="PANTHER" id="PTHR45228:SF9">
    <property type="entry name" value="3'3'-CGAMP-SPECIFIC PHOSPHODIESTERASE 2"/>
    <property type="match status" value="1"/>
</dbReference>
<feature type="domain" description="Response regulatory" evidence="3">
    <location>
        <begin position="33"/>
        <end position="157"/>
    </location>
</feature>
<dbReference type="CDD" id="cd00156">
    <property type="entry name" value="REC"/>
    <property type="match status" value="1"/>
</dbReference>
<accession>A0ABQ0JIU5</accession>
<dbReference type="Pfam" id="PF13487">
    <property type="entry name" value="HD_5"/>
    <property type="match status" value="1"/>
</dbReference>
<evidence type="ECO:0000259" key="3">
    <source>
        <dbReference type="PROSITE" id="PS50110"/>
    </source>
</evidence>
<feature type="modified residue" description="4-aspartylphosphate" evidence="1">
    <location>
        <position position="88"/>
    </location>
</feature>
<dbReference type="Pfam" id="PF11849">
    <property type="entry name" value="DUF3369"/>
    <property type="match status" value="1"/>
</dbReference>
<feature type="domain" description="HD-GYP" evidence="4">
    <location>
        <begin position="321"/>
        <end position="473"/>
    </location>
</feature>
<dbReference type="PROSITE" id="PS51832">
    <property type="entry name" value="HD_GYP"/>
    <property type="match status" value="1"/>
</dbReference>
<evidence type="ECO:0000259" key="4">
    <source>
        <dbReference type="PROSITE" id="PS51832"/>
    </source>
</evidence>
<name>A0ABQ0JIU5_9VIBR</name>
<dbReference type="InterPro" id="IPR052020">
    <property type="entry name" value="Cyclic_di-GMP/3'3'-cGAMP_PDE"/>
</dbReference>
<dbReference type="InterPro" id="IPR037522">
    <property type="entry name" value="HD_GYP_dom"/>
</dbReference>
<comment type="caution">
    <text evidence="5">The sequence shown here is derived from an EMBL/GenBank/DDBJ whole genome shotgun (WGS) entry which is preliminary data.</text>
</comment>
<dbReference type="SUPFAM" id="SSF52172">
    <property type="entry name" value="CheY-like"/>
    <property type="match status" value="1"/>
</dbReference>
<evidence type="ECO:0000256" key="2">
    <source>
        <dbReference type="SAM" id="MobiDB-lite"/>
    </source>
</evidence>
<dbReference type="SUPFAM" id="SSF109604">
    <property type="entry name" value="HD-domain/PDEase-like"/>
    <property type="match status" value="1"/>
</dbReference>
<evidence type="ECO:0000256" key="1">
    <source>
        <dbReference type="PROSITE-ProRule" id="PRU00169"/>
    </source>
</evidence>
<feature type="compositionally biased region" description="Polar residues" evidence="2">
    <location>
        <begin position="1"/>
        <end position="20"/>
    </location>
</feature>
<dbReference type="Proteomes" id="UP000029223">
    <property type="component" value="Unassembled WGS sequence"/>
</dbReference>
<feature type="region of interest" description="Disordered" evidence="2">
    <location>
        <begin position="1"/>
        <end position="25"/>
    </location>
</feature>
<dbReference type="CDD" id="cd00077">
    <property type="entry name" value="HDc"/>
    <property type="match status" value="1"/>
</dbReference>
<evidence type="ECO:0000313" key="6">
    <source>
        <dbReference type="Proteomes" id="UP000029223"/>
    </source>
</evidence>
<gene>
    <name evidence="5" type="ORF">JCM19239_453</name>
</gene>
<evidence type="ECO:0000313" key="5">
    <source>
        <dbReference type="EMBL" id="GAL28684.1"/>
    </source>
</evidence>
<keyword evidence="6" id="KW-1185">Reference proteome</keyword>
<dbReference type="EMBL" id="BBMS01000048">
    <property type="protein sequence ID" value="GAL28684.1"/>
    <property type="molecule type" value="Genomic_DNA"/>
</dbReference>
<protein>
    <submittedName>
        <fullName evidence="5">Response regulator</fullName>
    </submittedName>
</protein>
<sequence length="473" mass="53253">MPNTLFSNNSYAKETVTSPPLTGDKTSNKRPWKVLLVDDEPDVITVSKMALRGLYFQGSEVKILTASSATEARRVLSDNSDIALAFVDVVMETDSAGLELIRWIREERNDQHIRLVLRTGQPGSAPEETVIQKYEINDYKNKTELNAIRLKTSVLTALRAYRDIKIISSNQKKLEHVLSATETILTHSKVNGFLLSAYTELKSFIKQDDVSLGVSIESNMPYSQPTQKQFHLTDNNTLIEGESISSVQQMLADVIISNPDRPMVKIEDDHYVHYMKINEFESVTLVFDFAKPISQGVKNLLPHFTSNFVLVFENLRAKNEVQEVQQQLMLMLSEAIETRSKETGAHVLRVALICEYIAKKLGLGEKHVEIIKHSAPMHDLGKIGVPERILHKPGPLDDDEWAVMKTHPEIGHKLLSKLNYGIPQMGAMVSLSHHEKWNGSGYPNGTSGPEIPLEGRFNGYSRCGRCTWFHSFL</sequence>
<dbReference type="InterPro" id="IPR021800">
    <property type="entry name" value="DUF3369"/>
</dbReference>
<keyword evidence="1" id="KW-0597">Phosphoprotein</keyword>
<dbReference type="PANTHER" id="PTHR45228">
    <property type="entry name" value="CYCLIC DI-GMP PHOSPHODIESTERASE TM_0186-RELATED"/>
    <property type="match status" value="1"/>
</dbReference>
<organism evidence="5 6">
    <name type="scientific">Vibrio variabilis</name>
    <dbReference type="NCBI Taxonomy" id="990271"/>
    <lineage>
        <taxon>Bacteria</taxon>
        <taxon>Pseudomonadati</taxon>
        <taxon>Pseudomonadota</taxon>
        <taxon>Gammaproteobacteria</taxon>
        <taxon>Vibrionales</taxon>
        <taxon>Vibrionaceae</taxon>
        <taxon>Vibrio</taxon>
    </lineage>
</organism>
<dbReference type="Gene3D" id="1.10.3210.10">
    <property type="entry name" value="Hypothetical protein af1432"/>
    <property type="match status" value="1"/>
</dbReference>
<dbReference type="PROSITE" id="PS50110">
    <property type="entry name" value="RESPONSE_REGULATORY"/>
    <property type="match status" value="1"/>
</dbReference>
<reference evidence="6" key="1">
    <citation type="submission" date="2014-09" db="EMBL/GenBank/DDBJ databases">
        <title>Vibrio variabilis JCM 19239. (C206) whole genome shotgun sequence.</title>
        <authorList>
            <person name="Sawabe T."/>
            <person name="Meirelles P."/>
            <person name="Nakanishi M."/>
            <person name="Sayaka M."/>
            <person name="Hattori M."/>
            <person name="Ohkuma M."/>
        </authorList>
    </citation>
    <scope>NUCLEOTIDE SEQUENCE [LARGE SCALE GENOMIC DNA]</scope>
    <source>
        <strain evidence="6">JCM 19239</strain>
    </source>
</reference>
<proteinExistence type="predicted"/>
<dbReference type="InterPro" id="IPR011006">
    <property type="entry name" value="CheY-like_superfamily"/>
</dbReference>
<dbReference type="InterPro" id="IPR003607">
    <property type="entry name" value="HD/PDEase_dom"/>
</dbReference>
<dbReference type="Gene3D" id="3.40.50.2300">
    <property type="match status" value="1"/>
</dbReference>
<dbReference type="InterPro" id="IPR001789">
    <property type="entry name" value="Sig_transdc_resp-reg_receiver"/>
</dbReference>